<feature type="region of interest" description="Disordered" evidence="1">
    <location>
        <begin position="90"/>
        <end position="109"/>
    </location>
</feature>
<feature type="region of interest" description="Disordered" evidence="1">
    <location>
        <begin position="158"/>
        <end position="212"/>
    </location>
</feature>
<sequence>MDDPWGSPWAKESNSGLIGLEPPPRAFLSPTAPASSSACASASDSGPPRISAPPAINIQSSPWVVGDEGWAAPESSAATAWNAWTGPDVYSHSTAGSRTPNRMPSPWLPPLPTPLLDPWSADTSWARSAGHGLPTPRLVPITPALVLATTSLVHEESTVDLAATQSDDSRPASPAPSDHESDRDEIDRQESPITSIDEDSRARLQVPRKTSAKVQQLVDKFDGLSQAAVQEPPLSSGRRERSKTRPAYNDESFGSGDAADYGDWEGAHHILQSSPALPRPSTLRLPQFEPDLSLVDELFTRAEALFLDQRPGSSDVSRMNDRVISDSFAGISERKTWYRVSRHGSARMHDAGDDEGYRRMAWASSAVRLDTIKIVRRWLEEESLGGRPMLGGGAGRRHGFGWDSAAEPVSLASVLGRKTENKTQARVASAPSALGPQSTAPMQWSGHEINMSSWAAAFAASFAWSSDPSAGAIAPKTSTRPSAGHDAIPVVDRVPGDNENKVEDDDWGEMVSPSADSKPPGVLPDESPEASKDVPEAAPAPIRQATTKGPESVRSRPTAATQGLASAPTRPLAIASTVTLGERPSGATASASAQPVQAKGDAEDAEDADGKVLRRIVAALPDLTYMLR</sequence>
<accession>A0AAD9I2I3</accession>
<dbReference type="AlphaFoldDB" id="A0AAD9I2I3"/>
<evidence type="ECO:0000313" key="2">
    <source>
        <dbReference type="EMBL" id="KAK2069097.1"/>
    </source>
</evidence>
<feature type="region of interest" description="Disordered" evidence="1">
    <location>
        <begin position="1"/>
        <end position="60"/>
    </location>
</feature>
<evidence type="ECO:0000256" key="1">
    <source>
        <dbReference type="SAM" id="MobiDB-lite"/>
    </source>
</evidence>
<dbReference type="EMBL" id="JAQQPM010000003">
    <property type="protein sequence ID" value="KAK2069097.1"/>
    <property type="molecule type" value="Genomic_DNA"/>
</dbReference>
<keyword evidence="3" id="KW-1185">Reference proteome</keyword>
<evidence type="ECO:0000313" key="3">
    <source>
        <dbReference type="Proteomes" id="UP001217918"/>
    </source>
</evidence>
<protein>
    <submittedName>
        <fullName evidence="2">Uncharacterized protein</fullName>
    </submittedName>
</protein>
<organism evidence="2 3">
    <name type="scientific">Phyllachora maydis</name>
    <dbReference type="NCBI Taxonomy" id="1825666"/>
    <lineage>
        <taxon>Eukaryota</taxon>
        <taxon>Fungi</taxon>
        <taxon>Dikarya</taxon>
        <taxon>Ascomycota</taxon>
        <taxon>Pezizomycotina</taxon>
        <taxon>Sordariomycetes</taxon>
        <taxon>Sordariomycetidae</taxon>
        <taxon>Phyllachorales</taxon>
        <taxon>Phyllachoraceae</taxon>
        <taxon>Phyllachora</taxon>
    </lineage>
</organism>
<feature type="compositionally biased region" description="Low complexity" evidence="1">
    <location>
        <begin position="29"/>
        <end position="48"/>
    </location>
</feature>
<name>A0AAD9I2I3_9PEZI</name>
<feature type="region of interest" description="Disordered" evidence="1">
    <location>
        <begin position="224"/>
        <end position="260"/>
    </location>
</feature>
<dbReference type="Proteomes" id="UP001217918">
    <property type="component" value="Unassembled WGS sequence"/>
</dbReference>
<gene>
    <name evidence="2" type="ORF">P8C59_003704</name>
</gene>
<comment type="caution">
    <text evidence="2">The sequence shown here is derived from an EMBL/GenBank/DDBJ whole genome shotgun (WGS) entry which is preliminary data.</text>
</comment>
<feature type="compositionally biased region" description="Basic and acidic residues" evidence="1">
    <location>
        <begin position="177"/>
        <end position="190"/>
    </location>
</feature>
<proteinExistence type="predicted"/>
<reference evidence="2" key="1">
    <citation type="journal article" date="2023" name="Mol. Plant Microbe Interact.">
        <title>Elucidating the Obligate Nature and Biological Capacity of an Invasive Fungal Corn Pathogen.</title>
        <authorList>
            <person name="MacCready J.S."/>
            <person name="Roggenkamp E.M."/>
            <person name="Gdanetz K."/>
            <person name="Chilvers M.I."/>
        </authorList>
    </citation>
    <scope>NUCLEOTIDE SEQUENCE</scope>
    <source>
        <strain evidence="2">PM02</strain>
    </source>
</reference>
<feature type="region of interest" description="Disordered" evidence="1">
    <location>
        <begin position="467"/>
        <end position="611"/>
    </location>
</feature>